<evidence type="ECO:0008006" key="5">
    <source>
        <dbReference type="Google" id="ProtNLM"/>
    </source>
</evidence>
<feature type="transmembrane region" description="Helical" evidence="2">
    <location>
        <begin position="26"/>
        <end position="49"/>
    </location>
</feature>
<keyword evidence="2" id="KW-1133">Transmembrane helix</keyword>
<evidence type="ECO:0000313" key="4">
    <source>
        <dbReference type="Proteomes" id="UP000672097"/>
    </source>
</evidence>
<evidence type="ECO:0000256" key="2">
    <source>
        <dbReference type="SAM" id="Phobius"/>
    </source>
</evidence>
<gene>
    <name evidence="3" type="ORF">KAK11_05550</name>
</gene>
<reference evidence="3 4" key="1">
    <citation type="submission" date="2021-04" db="EMBL/GenBank/DDBJ databases">
        <title>The genome sequence of type strain Ideonella paludis KCTC 32238.</title>
        <authorList>
            <person name="Liu Y."/>
        </authorList>
    </citation>
    <scope>NUCLEOTIDE SEQUENCE [LARGE SCALE GENOMIC DNA]</scope>
    <source>
        <strain evidence="3 4">KCTC 32238</strain>
    </source>
</reference>
<dbReference type="EMBL" id="JAGQDG010000002">
    <property type="protein sequence ID" value="MBQ0934788.1"/>
    <property type="molecule type" value="Genomic_DNA"/>
</dbReference>
<evidence type="ECO:0000313" key="3">
    <source>
        <dbReference type="EMBL" id="MBQ0934788.1"/>
    </source>
</evidence>
<comment type="caution">
    <text evidence="3">The sequence shown here is derived from an EMBL/GenBank/DDBJ whole genome shotgun (WGS) entry which is preliminary data.</text>
</comment>
<organism evidence="3 4">
    <name type="scientific">Ideonella paludis</name>
    <dbReference type="NCBI Taxonomy" id="1233411"/>
    <lineage>
        <taxon>Bacteria</taxon>
        <taxon>Pseudomonadati</taxon>
        <taxon>Pseudomonadota</taxon>
        <taxon>Betaproteobacteria</taxon>
        <taxon>Burkholderiales</taxon>
        <taxon>Sphaerotilaceae</taxon>
        <taxon>Ideonella</taxon>
    </lineage>
</organism>
<accession>A0ABS5DUG8</accession>
<sequence length="88" mass="9100">MSSEITPVVPKGNESESQQPWWRYRMVWLVIGGPLAVVIASIATAVVAIRGADPVLTPAEMAAGSKPSTAGALAPAVQARNHAATPKP</sequence>
<dbReference type="Proteomes" id="UP000672097">
    <property type="component" value="Unassembled WGS sequence"/>
</dbReference>
<evidence type="ECO:0000256" key="1">
    <source>
        <dbReference type="SAM" id="MobiDB-lite"/>
    </source>
</evidence>
<name>A0ABS5DUG8_9BURK</name>
<keyword evidence="2" id="KW-0812">Transmembrane</keyword>
<protein>
    <recommendedName>
        <fullName evidence="5">Nitrogen fixation protein FixH</fullName>
    </recommendedName>
</protein>
<keyword evidence="2" id="KW-0472">Membrane</keyword>
<feature type="region of interest" description="Disordered" evidence="1">
    <location>
        <begin position="61"/>
        <end position="88"/>
    </location>
</feature>
<proteinExistence type="predicted"/>
<keyword evidence="4" id="KW-1185">Reference proteome</keyword>